<keyword evidence="4 7" id="KW-0574">Periplasm</keyword>
<dbReference type="PROSITE" id="PS51352">
    <property type="entry name" value="THIOREDOXIN_2"/>
    <property type="match status" value="1"/>
</dbReference>
<comment type="similarity">
    <text evidence="2">Belongs to the thioredoxin family. DsbA subfamily.</text>
</comment>
<dbReference type="AlphaFoldDB" id="A0A1T1ARS8"/>
<comment type="subcellular location">
    <subcellularLocation>
        <location evidence="1 7">Periplasm</location>
    </subcellularLocation>
</comment>
<dbReference type="OrthoDB" id="9784896at2"/>
<evidence type="ECO:0000256" key="4">
    <source>
        <dbReference type="ARBA" id="ARBA00022764"/>
    </source>
</evidence>
<evidence type="ECO:0000313" key="12">
    <source>
        <dbReference type="Proteomes" id="UP000190750"/>
    </source>
</evidence>
<dbReference type="CDD" id="cd03019">
    <property type="entry name" value="DsbA_DsbA"/>
    <property type="match status" value="1"/>
</dbReference>
<dbReference type="InterPro" id="IPR001853">
    <property type="entry name" value="DSBA-like_thioredoxin_dom"/>
</dbReference>
<evidence type="ECO:0000256" key="7">
    <source>
        <dbReference type="PIRNR" id="PIRNR001488"/>
    </source>
</evidence>
<dbReference type="STRING" id="28066.RF819_08005"/>
<dbReference type="GO" id="GO:0016491">
    <property type="term" value="F:oxidoreductase activity"/>
    <property type="evidence" value="ECO:0007669"/>
    <property type="project" value="InterPro"/>
</dbReference>
<dbReference type="RefSeq" id="WP_078364496.1">
    <property type="nucleotide sequence ID" value="NZ_MTJN01000002.1"/>
</dbReference>
<feature type="disulfide bond" description="Redox-active" evidence="8">
    <location>
        <begin position="63"/>
        <end position="66"/>
    </location>
</feature>
<name>A0A1T1ARS8_RHOFE</name>
<reference evidence="11 12" key="1">
    <citation type="submission" date="2017-01" db="EMBL/GenBank/DDBJ databases">
        <title>Genome sequencing of Rhodoferax fermentans JCM 7819.</title>
        <authorList>
            <person name="Kim Y.J."/>
            <person name="Farh M.E.-A."/>
            <person name="Yang D.-C."/>
        </authorList>
    </citation>
    <scope>NUCLEOTIDE SEQUENCE [LARGE SCALE GENOMIC DNA]</scope>
    <source>
        <strain evidence="11 12">JCM 7819</strain>
    </source>
</reference>
<dbReference type="PANTHER" id="PTHR35891:SF3">
    <property type="entry name" value="THIOL:DISULFIDE INTERCHANGE PROTEIN DSBL"/>
    <property type="match status" value="1"/>
</dbReference>
<gene>
    <name evidence="11" type="ORF">RF819_08005</name>
</gene>
<comment type="caution">
    <text evidence="11">The sequence shown here is derived from an EMBL/GenBank/DDBJ whole genome shotgun (WGS) entry which is preliminary data.</text>
</comment>
<evidence type="ECO:0000256" key="1">
    <source>
        <dbReference type="ARBA" id="ARBA00004418"/>
    </source>
</evidence>
<keyword evidence="3 9" id="KW-0732">Signal</keyword>
<dbReference type="PIRSF" id="PIRSF001488">
    <property type="entry name" value="Tdi_protein"/>
    <property type="match status" value="1"/>
</dbReference>
<evidence type="ECO:0000256" key="2">
    <source>
        <dbReference type="ARBA" id="ARBA00005791"/>
    </source>
</evidence>
<evidence type="ECO:0000256" key="5">
    <source>
        <dbReference type="ARBA" id="ARBA00023157"/>
    </source>
</evidence>
<dbReference type="InterPro" id="IPR036249">
    <property type="entry name" value="Thioredoxin-like_sf"/>
</dbReference>
<feature type="signal peptide" evidence="9">
    <location>
        <begin position="1"/>
        <end position="28"/>
    </location>
</feature>
<organism evidence="11 12">
    <name type="scientific">Rhodoferax fermentans</name>
    <dbReference type="NCBI Taxonomy" id="28066"/>
    <lineage>
        <taxon>Bacteria</taxon>
        <taxon>Pseudomonadati</taxon>
        <taxon>Pseudomonadota</taxon>
        <taxon>Betaproteobacteria</taxon>
        <taxon>Burkholderiales</taxon>
        <taxon>Comamonadaceae</taxon>
        <taxon>Rhodoferax</taxon>
    </lineage>
</organism>
<evidence type="ECO:0000256" key="9">
    <source>
        <dbReference type="SAM" id="SignalP"/>
    </source>
</evidence>
<dbReference type="PANTHER" id="PTHR35891">
    <property type="entry name" value="THIOL:DISULFIDE INTERCHANGE PROTEIN DSBA"/>
    <property type="match status" value="1"/>
</dbReference>
<accession>A0A1T1ARS8</accession>
<evidence type="ECO:0000313" key="11">
    <source>
        <dbReference type="EMBL" id="OOV06675.1"/>
    </source>
</evidence>
<dbReference type="Pfam" id="PF01323">
    <property type="entry name" value="DSBA"/>
    <property type="match status" value="1"/>
</dbReference>
<dbReference type="EMBL" id="MTJN01000002">
    <property type="protein sequence ID" value="OOV06675.1"/>
    <property type="molecule type" value="Genomic_DNA"/>
</dbReference>
<evidence type="ECO:0000256" key="8">
    <source>
        <dbReference type="PIRSR" id="PIRSR001488-1"/>
    </source>
</evidence>
<keyword evidence="6" id="KW-0676">Redox-active center</keyword>
<proteinExistence type="inferred from homology"/>
<dbReference type="InterPro" id="IPR050824">
    <property type="entry name" value="Thiol_disulfide_DsbA"/>
</dbReference>
<dbReference type="PROSITE" id="PS51318">
    <property type="entry name" value="TAT"/>
    <property type="match status" value="1"/>
</dbReference>
<protein>
    <recommendedName>
        <fullName evidence="7">Thiol:disulfide interchange protein</fullName>
    </recommendedName>
</protein>
<dbReference type="InterPro" id="IPR023205">
    <property type="entry name" value="DsbA/DsbL"/>
</dbReference>
<keyword evidence="5 7" id="KW-1015">Disulfide bond</keyword>
<feature type="chain" id="PRO_5012323289" description="Thiol:disulfide interchange protein" evidence="9">
    <location>
        <begin position="29"/>
        <end position="216"/>
    </location>
</feature>
<evidence type="ECO:0000256" key="6">
    <source>
        <dbReference type="ARBA" id="ARBA00023284"/>
    </source>
</evidence>
<sequence length="216" mass="23939">MPLKRRDFCAAATLAGAALTTTPLLAQAKVPQAGSDYAKLRKPAPVDAPAGKIEVIEFFWYSCPHCNAFEPVLNNWAQRLPKDVVFKRVPVAFQDSYLPQQRLFYALEAMDLTTKLHERVFAAIHVERQNLSTEAAITDWMAKQGVDKALFTSHFNSFTTVAKARRASQLMNAYEVEGVPALGVAGRFYTDGAMTKAMDRALQVVDFLVAEVRAGR</sequence>
<evidence type="ECO:0000259" key="10">
    <source>
        <dbReference type="PROSITE" id="PS51352"/>
    </source>
</evidence>
<dbReference type="GO" id="GO:0042597">
    <property type="term" value="C:periplasmic space"/>
    <property type="evidence" value="ECO:0007669"/>
    <property type="project" value="UniProtKB-SubCell"/>
</dbReference>
<dbReference type="InterPro" id="IPR006311">
    <property type="entry name" value="TAT_signal"/>
</dbReference>
<dbReference type="InterPro" id="IPR013766">
    <property type="entry name" value="Thioredoxin_domain"/>
</dbReference>
<feature type="domain" description="Thioredoxin" evidence="10">
    <location>
        <begin position="24"/>
        <end position="210"/>
    </location>
</feature>
<evidence type="ECO:0000256" key="3">
    <source>
        <dbReference type="ARBA" id="ARBA00022729"/>
    </source>
</evidence>
<keyword evidence="12" id="KW-1185">Reference proteome</keyword>
<dbReference type="Proteomes" id="UP000190750">
    <property type="component" value="Unassembled WGS sequence"/>
</dbReference>
<dbReference type="SUPFAM" id="SSF52833">
    <property type="entry name" value="Thioredoxin-like"/>
    <property type="match status" value="1"/>
</dbReference>
<dbReference type="Gene3D" id="3.40.30.10">
    <property type="entry name" value="Glutaredoxin"/>
    <property type="match status" value="1"/>
</dbReference>